<feature type="non-terminal residue" evidence="2">
    <location>
        <position position="65"/>
    </location>
</feature>
<dbReference type="Proteomes" id="UP000318093">
    <property type="component" value="Unassembled WGS sequence"/>
</dbReference>
<dbReference type="Pfam" id="PF02254">
    <property type="entry name" value="TrkA_N"/>
    <property type="match status" value="1"/>
</dbReference>
<protein>
    <submittedName>
        <fullName evidence="2">TrkA family potassium uptake protein</fullName>
    </submittedName>
</protein>
<dbReference type="PROSITE" id="PS51201">
    <property type="entry name" value="RCK_N"/>
    <property type="match status" value="1"/>
</dbReference>
<dbReference type="InterPro" id="IPR050721">
    <property type="entry name" value="Trk_Ktr_HKT_K-transport"/>
</dbReference>
<gene>
    <name evidence="2" type="ORF">E6H03_01165</name>
</gene>
<evidence type="ECO:0000259" key="1">
    <source>
        <dbReference type="PROSITE" id="PS51201"/>
    </source>
</evidence>
<dbReference type="InterPro" id="IPR003148">
    <property type="entry name" value="RCK_N"/>
</dbReference>
<organism evidence="2 3">
    <name type="scientific">Candidatus Segetimicrobium genomatis</name>
    <dbReference type="NCBI Taxonomy" id="2569760"/>
    <lineage>
        <taxon>Bacteria</taxon>
        <taxon>Bacillati</taxon>
        <taxon>Candidatus Sysuimicrobiota</taxon>
        <taxon>Candidatus Sysuimicrobiia</taxon>
        <taxon>Candidatus Sysuimicrobiales</taxon>
        <taxon>Candidatus Segetimicrobiaceae</taxon>
        <taxon>Candidatus Segetimicrobium</taxon>
    </lineage>
</organism>
<dbReference type="AlphaFoldDB" id="A0A537JN26"/>
<proteinExistence type="predicted"/>
<sequence>MHAVILGCGRVGATLGLMLEAAGHSVSVIDRDREAFRRLGQHFKGKTILGIGIDEDVLKKAGIER</sequence>
<dbReference type="SUPFAM" id="SSF51735">
    <property type="entry name" value="NAD(P)-binding Rossmann-fold domains"/>
    <property type="match status" value="1"/>
</dbReference>
<name>A0A537JN26_9BACT</name>
<comment type="caution">
    <text evidence="2">The sequence shown here is derived from an EMBL/GenBank/DDBJ whole genome shotgun (WGS) entry which is preliminary data.</text>
</comment>
<evidence type="ECO:0000313" key="2">
    <source>
        <dbReference type="EMBL" id="TMI84919.1"/>
    </source>
</evidence>
<evidence type="ECO:0000313" key="3">
    <source>
        <dbReference type="Proteomes" id="UP000318093"/>
    </source>
</evidence>
<dbReference type="PANTHER" id="PTHR43833">
    <property type="entry name" value="POTASSIUM CHANNEL PROTEIN 2-RELATED-RELATED"/>
    <property type="match status" value="1"/>
</dbReference>
<dbReference type="EMBL" id="VBAN01000040">
    <property type="protein sequence ID" value="TMI84919.1"/>
    <property type="molecule type" value="Genomic_DNA"/>
</dbReference>
<dbReference type="PANTHER" id="PTHR43833:SF8">
    <property type="entry name" value="TRK SYSTEM POTASSIUM UPTAKE PROTEIN TRKA"/>
    <property type="match status" value="1"/>
</dbReference>
<dbReference type="GO" id="GO:0006813">
    <property type="term" value="P:potassium ion transport"/>
    <property type="evidence" value="ECO:0007669"/>
    <property type="project" value="InterPro"/>
</dbReference>
<dbReference type="Gene3D" id="3.40.50.720">
    <property type="entry name" value="NAD(P)-binding Rossmann-like Domain"/>
    <property type="match status" value="1"/>
</dbReference>
<reference evidence="2 3" key="1">
    <citation type="journal article" date="2019" name="Nat. Microbiol.">
        <title>Mediterranean grassland soil C-N compound turnover is dependent on rainfall and depth, and is mediated by genomically divergent microorganisms.</title>
        <authorList>
            <person name="Diamond S."/>
            <person name="Andeer P.F."/>
            <person name="Li Z."/>
            <person name="Crits-Christoph A."/>
            <person name="Burstein D."/>
            <person name="Anantharaman K."/>
            <person name="Lane K.R."/>
            <person name="Thomas B.C."/>
            <person name="Pan C."/>
            <person name="Northen T.R."/>
            <person name="Banfield J.F."/>
        </authorList>
    </citation>
    <scope>NUCLEOTIDE SEQUENCE [LARGE SCALE GENOMIC DNA]</scope>
    <source>
        <strain evidence="2">NP_6</strain>
    </source>
</reference>
<dbReference type="InterPro" id="IPR036291">
    <property type="entry name" value="NAD(P)-bd_dom_sf"/>
</dbReference>
<feature type="domain" description="RCK N-terminal" evidence="1">
    <location>
        <begin position="1"/>
        <end position="65"/>
    </location>
</feature>
<accession>A0A537JN26</accession>